<reference evidence="2" key="2">
    <citation type="submission" date="2020-09" db="EMBL/GenBank/DDBJ databases">
        <authorList>
            <person name="Sun Q."/>
            <person name="Zhou Y."/>
        </authorList>
    </citation>
    <scope>NUCLEOTIDE SEQUENCE</scope>
    <source>
        <strain evidence="2">CGMCC 1.15478</strain>
    </source>
</reference>
<keyword evidence="3" id="KW-1185">Reference proteome</keyword>
<dbReference type="EMBL" id="BMJH01000002">
    <property type="protein sequence ID" value="GGC68420.1"/>
    <property type="molecule type" value="Genomic_DNA"/>
</dbReference>
<proteinExistence type="predicted"/>
<dbReference type="AlphaFoldDB" id="A0A916UCH5"/>
<reference evidence="2" key="1">
    <citation type="journal article" date="2014" name="Int. J. Syst. Evol. Microbiol.">
        <title>Complete genome sequence of Corynebacterium casei LMG S-19264T (=DSM 44701T), isolated from a smear-ripened cheese.</title>
        <authorList>
            <consortium name="US DOE Joint Genome Institute (JGI-PGF)"/>
            <person name="Walter F."/>
            <person name="Albersmeier A."/>
            <person name="Kalinowski J."/>
            <person name="Ruckert C."/>
        </authorList>
    </citation>
    <scope>NUCLEOTIDE SEQUENCE</scope>
    <source>
        <strain evidence="2">CGMCC 1.15478</strain>
    </source>
</reference>
<sequence>MKYSRSVTAAVVACGASLALASQASAQPIAVPAVPTPTVEVTAEGRNVTFTFSNPGQENLSCMAALQFFGIPISHVSWPPFALVPPGKTGTLTIETPFPGVYRHVTTCMAGDEPLEDPNMLSAHLLNPFVTGDDQNMQMMVDHVEVHH</sequence>
<feature type="chain" id="PRO_5037218948" description="EfeO-type cupredoxin-like domain-containing protein" evidence="1">
    <location>
        <begin position="27"/>
        <end position="148"/>
    </location>
</feature>
<evidence type="ECO:0008006" key="4">
    <source>
        <dbReference type="Google" id="ProtNLM"/>
    </source>
</evidence>
<evidence type="ECO:0000313" key="3">
    <source>
        <dbReference type="Proteomes" id="UP000641514"/>
    </source>
</evidence>
<accession>A0A916UCH5</accession>
<protein>
    <recommendedName>
        <fullName evidence="4">EfeO-type cupredoxin-like domain-containing protein</fullName>
    </recommendedName>
</protein>
<organism evidence="2 3">
    <name type="scientific">Hoyosella rhizosphaerae</name>
    <dbReference type="NCBI Taxonomy" id="1755582"/>
    <lineage>
        <taxon>Bacteria</taxon>
        <taxon>Bacillati</taxon>
        <taxon>Actinomycetota</taxon>
        <taxon>Actinomycetes</taxon>
        <taxon>Mycobacteriales</taxon>
        <taxon>Hoyosellaceae</taxon>
        <taxon>Hoyosella</taxon>
    </lineage>
</organism>
<evidence type="ECO:0000313" key="2">
    <source>
        <dbReference type="EMBL" id="GGC68420.1"/>
    </source>
</evidence>
<dbReference type="Proteomes" id="UP000641514">
    <property type="component" value="Unassembled WGS sequence"/>
</dbReference>
<feature type="signal peptide" evidence="1">
    <location>
        <begin position="1"/>
        <end position="26"/>
    </location>
</feature>
<name>A0A916UCH5_9ACTN</name>
<gene>
    <name evidence="2" type="ORF">GCM10011410_21450</name>
</gene>
<comment type="caution">
    <text evidence="2">The sequence shown here is derived from an EMBL/GenBank/DDBJ whole genome shotgun (WGS) entry which is preliminary data.</text>
</comment>
<keyword evidence="1" id="KW-0732">Signal</keyword>
<dbReference type="RefSeq" id="WP_188674293.1">
    <property type="nucleotide sequence ID" value="NZ_BMJH01000002.1"/>
</dbReference>
<evidence type="ECO:0000256" key="1">
    <source>
        <dbReference type="SAM" id="SignalP"/>
    </source>
</evidence>